<dbReference type="OrthoDB" id="3131936at2759"/>
<name>A0A8H5MFY3_9AGAR</name>
<gene>
    <name evidence="2" type="ORF">D9757_002097</name>
</gene>
<feature type="region of interest" description="Disordered" evidence="1">
    <location>
        <begin position="1"/>
        <end position="38"/>
    </location>
</feature>
<organism evidence="2 3">
    <name type="scientific">Collybiopsis confluens</name>
    <dbReference type="NCBI Taxonomy" id="2823264"/>
    <lineage>
        <taxon>Eukaryota</taxon>
        <taxon>Fungi</taxon>
        <taxon>Dikarya</taxon>
        <taxon>Basidiomycota</taxon>
        <taxon>Agaricomycotina</taxon>
        <taxon>Agaricomycetes</taxon>
        <taxon>Agaricomycetidae</taxon>
        <taxon>Agaricales</taxon>
        <taxon>Marasmiineae</taxon>
        <taxon>Omphalotaceae</taxon>
        <taxon>Collybiopsis</taxon>
    </lineage>
</organism>
<dbReference type="GO" id="GO:0008270">
    <property type="term" value="F:zinc ion binding"/>
    <property type="evidence" value="ECO:0007669"/>
    <property type="project" value="InterPro"/>
</dbReference>
<evidence type="ECO:0000256" key="1">
    <source>
        <dbReference type="SAM" id="MobiDB-lite"/>
    </source>
</evidence>
<evidence type="ECO:0000313" key="2">
    <source>
        <dbReference type="EMBL" id="KAF5392588.1"/>
    </source>
</evidence>
<accession>A0A8H5MFY3</accession>
<proteinExistence type="predicted"/>
<feature type="compositionally biased region" description="Polar residues" evidence="1">
    <location>
        <begin position="412"/>
        <end position="422"/>
    </location>
</feature>
<feature type="region of interest" description="Disordered" evidence="1">
    <location>
        <begin position="468"/>
        <end position="568"/>
    </location>
</feature>
<dbReference type="EMBL" id="JAACJN010000005">
    <property type="protein sequence ID" value="KAF5392588.1"/>
    <property type="molecule type" value="Genomic_DNA"/>
</dbReference>
<comment type="caution">
    <text evidence="2">The sequence shown here is derived from an EMBL/GenBank/DDBJ whole genome shotgun (WGS) entry which is preliminary data.</text>
</comment>
<protein>
    <submittedName>
        <fullName evidence="2">Uncharacterized protein</fullName>
    </submittedName>
</protein>
<dbReference type="AlphaFoldDB" id="A0A8H5MFY3"/>
<feature type="region of interest" description="Disordered" evidence="1">
    <location>
        <begin position="97"/>
        <end position="139"/>
    </location>
</feature>
<feature type="compositionally biased region" description="Acidic residues" evidence="1">
    <location>
        <begin position="435"/>
        <end position="449"/>
    </location>
</feature>
<dbReference type="GO" id="GO:0000981">
    <property type="term" value="F:DNA-binding transcription factor activity, RNA polymerase II-specific"/>
    <property type="evidence" value="ECO:0007669"/>
    <property type="project" value="InterPro"/>
</dbReference>
<feature type="compositionally biased region" description="Low complexity" evidence="1">
    <location>
        <begin position="105"/>
        <end position="119"/>
    </location>
</feature>
<feature type="region of interest" description="Disordered" evidence="1">
    <location>
        <begin position="408"/>
        <end position="449"/>
    </location>
</feature>
<keyword evidence="3" id="KW-1185">Reference proteome</keyword>
<reference evidence="2 3" key="1">
    <citation type="journal article" date="2020" name="ISME J.">
        <title>Uncovering the hidden diversity of litter-decomposition mechanisms in mushroom-forming fungi.</title>
        <authorList>
            <person name="Floudas D."/>
            <person name="Bentzer J."/>
            <person name="Ahren D."/>
            <person name="Johansson T."/>
            <person name="Persson P."/>
            <person name="Tunlid A."/>
        </authorList>
    </citation>
    <scope>NUCLEOTIDE SEQUENCE [LARGE SCALE GENOMIC DNA]</scope>
    <source>
        <strain evidence="2 3">CBS 406.79</strain>
    </source>
</reference>
<feature type="compositionally biased region" description="Polar residues" evidence="1">
    <location>
        <begin position="469"/>
        <end position="484"/>
    </location>
</feature>
<dbReference type="InterPro" id="IPR001138">
    <property type="entry name" value="Zn2Cys6_DnaBD"/>
</dbReference>
<dbReference type="CDD" id="cd00067">
    <property type="entry name" value="GAL4"/>
    <property type="match status" value="1"/>
</dbReference>
<dbReference type="Proteomes" id="UP000518752">
    <property type="component" value="Unassembled WGS sequence"/>
</dbReference>
<feature type="compositionally biased region" description="Acidic residues" evidence="1">
    <location>
        <begin position="13"/>
        <end position="25"/>
    </location>
</feature>
<sequence length="799" mass="88048">MPLSLESTKPDERNEEVEGPDDDYVEGEKEEKSASPEVGHRVLRASRLFDTALRVTPNAPLPLLVRIRRAVVQTCEVNFEGNPTRTVIRPLQRADRIRPVPPRNKTSVAASAPSTSKSTAKGKGKGKASKATLGSGTKQEYHPKAKFIKDVEGVSVVGNFLASDSFVPEETDLLGSRTQYTTGPDMLLRMPHFQIDKSLMALGGIIGRNGFNMSVGDIQKLVFPLPKPACMENGDQLGSCLECVRAGKDDCDYQRPQSRCRNCQTLKLQCSKTLDLEKGLDVMNVTLAHFRNAPENAQARFRVAKDLRQALDLAVEGYTAQGKLISFLAGQFLDAFNEFKATMDDPLIVLKSLAYSPEDPVAHFSYDQFALLATIFKWNSKLNFSEVDTGDKTLFEWLEHSKSKALEPLPVASTSGGPSNTMADLFSSDKRTGDVEMEEQDDDGEGEDELAEGLATSAPIVGLEASLAGSPSSENVKSCSQLPTGTPLFKRETGKATDSGPSQSKKRKVDKVDHQGGDQSQTLLDQDTDMADAPVVMARGHKSDVIPADLRSETDRGRNSLSVRDGLATSPHKNPAALAYLTHRLWSLVPVDETRLQVVEMYCAQLPKWCHYLAKLPVELVDITKTQLEQERYGRWKRCGPKPRHSFHERRCDCENFSPERVRLVVDSLRAIPSSSFQRLERTNPVSIQLLDEVAQTSIGEFSELPTGALHATHIPLVHHNRAITSNRICEDAFKVLSNRANYADGKDDESNSMDVQGGGAAVHIPSSKDVEIPGQVWNSIEDVIIVPDMFLVVFVFYQ</sequence>
<feature type="compositionally biased region" description="Basic and acidic residues" evidence="1">
    <location>
        <begin position="26"/>
        <end position="38"/>
    </location>
</feature>
<evidence type="ECO:0000313" key="3">
    <source>
        <dbReference type="Proteomes" id="UP000518752"/>
    </source>
</evidence>